<dbReference type="EMBL" id="CP018820">
    <property type="protein sequence ID" value="APR51963.1"/>
    <property type="molecule type" value="Genomic_DNA"/>
</dbReference>
<dbReference type="Proteomes" id="UP000286681">
    <property type="component" value="Unassembled WGS sequence"/>
</dbReference>
<dbReference type="EMBL" id="QQWO01000001">
    <property type="protein sequence ID" value="RSV08004.1"/>
    <property type="molecule type" value="Genomic_DNA"/>
</dbReference>
<dbReference type="AlphaFoldDB" id="A0A1L6J7P9"/>
<keyword evidence="3" id="KW-1185">Reference proteome</keyword>
<dbReference type="OrthoDB" id="9808666at2"/>
<dbReference type="GeneID" id="44132012"/>
<reference evidence="1" key="1">
    <citation type="submission" date="2016-12" db="EMBL/GenBank/DDBJ databases">
        <title>Whole genome sequencing of Sphingomonas koreensis.</title>
        <authorList>
            <person name="Conlan S."/>
            <person name="Thomas P.J."/>
            <person name="Mullikin J."/>
            <person name="Palmore T.N."/>
            <person name="Frank K.M."/>
            <person name="Segre J.A."/>
        </authorList>
    </citation>
    <scope>NUCLEOTIDE SEQUENCE</scope>
    <source>
        <strain evidence="1">ABOJV</strain>
    </source>
</reference>
<protein>
    <submittedName>
        <fullName evidence="2">DUF1905 domain-containing protein</fullName>
    </submittedName>
</protein>
<dbReference type="Proteomes" id="UP000185161">
    <property type="component" value="Chromosome"/>
</dbReference>
<dbReference type="Pfam" id="PF08922">
    <property type="entry name" value="DUF1905"/>
    <property type="match status" value="1"/>
</dbReference>
<organism evidence="1 3">
    <name type="scientific">Sphingomonas koreensis</name>
    <dbReference type="NCBI Taxonomy" id="93064"/>
    <lineage>
        <taxon>Bacteria</taxon>
        <taxon>Pseudomonadati</taxon>
        <taxon>Pseudomonadota</taxon>
        <taxon>Alphaproteobacteria</taxon>
        <taxon>Sphingomonadales</taxon>
        <taxon>Sphingomonadaceae</taxon>
        <taxon>Sphingomonas</taxon>
    </lineage>
</organism>
<sequence>MTHDGDPVFEIEAELWRWTPEPPAKASWYFVTITGEAADAIRALGYERRALGGTRGFGSVRVRASVDGAGFETSAFPHKTSGGYLIPVKAAVRKAAGVSEGATVTVGLWL</sequence>
<dbReference type="InterPro" id="IPR037079">
    <property type="entry name" value="AF2212/PG0164-like_sf"/>
</dbReference>
<evidence type="ECO:0000313" key="2">
    <source>
        <dbReference type="EMBL" id="RSV08004.1"/>
    </source>
</evidence>
<dbReference type="SUPFAM" id="SSF141694">
    <property type="entry name" value="AF2212/PG0164-like"/>
    <property type="match status" value="1"/>
</dbReference>
<name>A0A1L6J7P9_9SPHN</name>
<accession>A0A1L6J7P9</accession>
<gene>
    <name evidence="1" type="ORF">BRX40_05500</name>
    <name evidence="2" type="ORF">CA257_00510</name>
</gene>
<evidence type="ECO:0000313" key="4">
    <source>
        <dbReference type="Proteomes" id="UP000286681"/>
    </source>
</evidence>
<dbReference type="KEGG" id="skr:BRX40_05500"/>
<evidence type="ECO:0000313" key="1">
    <source>
        <dbReference type="EMBL" id="APR51963.1"/>
    </source>
</evidence>
<evidence type="ECO:0000313" key="3">
    <source>
        <dbReference type="Proteomes" id="UP000185161"/>
    </source>
</evidence>
<dbReference type="STRING" id="93064.BRX40_05500"/>
<dbReference type="RefSeq" id="WP_075150937.1">
    <property type="nucleotide sequence ID" value="NZ_CP018820.1"/>
</dbReference>
<reference evidence="3" key="2">
    <citation type="submission" date="2016-12" db="EMBL/GenBank/DDBJ databases">
        <title>Whole genome sequencing of Sphingomonas sp. ABOJV.</title>
        <authorList>
            <person name="Conlan S."/>
            <person name="Thomas P.J."/>
            <person name="Mullikin J."/>
            <person name="Palmore T.N."/>
            <person name="Frank K.M."/>
            <person name="Segre J.A."/>
        </authorList>
    </citation>
    <scope>NUCLEOTIDE SEQUENCE [LARGE SCALE GENOMIC DNA]</scope>
    <source>
        <strain evidence="3">ABOJV</strain>
    </source>
</reference>
<proteinExistence type="predicted"/>
<dbReference type="Gene3D" id="2.40.30.100">
    <property type="entry name" value="AF2212/PG0164-like"/>
    <property type="match status" value="1"/>
</dbReference>
<reference evidence="2 4" key="3">
    <citation type="submission" date="2018-07" db="EMBL/GenBank/DDBJ databases">
        <title>Genomic and Epidemiologic Investigation of an Indolent Hospital Outbreak.</title>
        <authorList>
            <person name="Johnson R.C."/>
            <person name="Deming C."/>
            <person name="Conlan S."/>
            <person name="Zellmer C.J."/>
            <person name="Michelin A.V."/>
            <person name="Lee-Lin S."/>
            <person name="Thomas P.J."/>
            <person name="Park M."/>
            <person name="Weingarten R.A."/>
            <person name="Less J."/>
            <person name="Dekker J.P."/>
            <person name="Frank K.M."/>
            <person name="Musser K.A."/>
            <person name="Mcquiston J.R."/>
            <person name="Henderson D.K."/>
            <person name="Lau A.F."/>
            <person name="Palmore T.N."/>
            <person name="Segre J.A."/>
        </authorList>
    </citation>
    <scope>NUCLEOTIDE SEQUENCE [LARGE SCALE GENOMIC DNA]</scope>
    <source>
        <strain evidence="2 4">SK-NIH.Env10_0317</strain>
    </source>
</reference>
<dbReference type="InterPro" id="IPR015018">
    <property type="entry name" value="DUF1905"/>
</dbReference>